<evidence type="ECO:0000313" key="2">
    <source>
        <dbReference type="EMBL" id="MFF5198135.1"/>
    </source>
</evidence>
<name>A0ABW6VKQ4_9ACTN</name>
<dbReference type="RefSeq" id="WP_387217140.1">
    <property type="nucleotide sequence ID" value="NZ_JBIAZM010000001.1"/>
</dbReference>
<dbReference type="Proteomes" id="UP001602287">
    <property type="component" value="Unassembled WGS sequence"/>
</dbReference>
<proteinExistence type="predicted"/>
<evidence type="ECO:0008006" key="4">
    <source>
        <dbReference type="Google" id="ProtNLM"/>
    </source>
</evidence>
<feature type="region of interest" description="Disordered" evidence="1">
    <location>
        <begin position="177"/>
        <end position="205"/>
    </location>
</feature>
<reference evidence="2 3" key="1">
    <citation type="submission" date="2024-10" db="EMBL/GenBank/DDBJ databases">
        <title>The Natural Products Discovery Center: Release of the First 8490 Sequenced Strains for Exploring Actinobacteria Biosynthetic Diversity.</title>
        <authorList>
            <person name="Kalkreuter E."/>
            <person name="Kautsar S.A."/>
            <person name="Yang D."/>
            <person name="Bader C.D."/>
            <person name="Teijaro C.N."/>
            <person name="Fluegel L."/>
            <person name="Davis C.M."/>
            <person name="Simpson J.R."/>
            <person name="Lauterbach L."/>
            <person name="Steele A.D."/>
            <person name="Gui C."/>
            <person name="Meng S."/>
            <person name="Li G."/>
            <person name="Viehrig K."/>
            <person name="Ye F."/>
            <person name="Su P."/>
            <person name="Kiefer A.F."/>
            <person name="Nichols A."/>
            <person name="Cepeda A.J."/>
            <person name="Yan W."/>
            <person name="Fan B."/>
            <person name="Jiang Y."/>
            <person name="Adhikari A."/>
            <person name="Zheng C.-J."/>
            <person name="Schuster L."/>
            <person name="Cowan T.M."/>
            <person name="Smanski M.J."/>
            <person name="Chevrette M.G."/>
            <person name="De Carvalho L.P.S."/>
            <person name="Shen B."/>
        </authorList>
    </citation>
    <scope>NUCLEOTIDE SEQUENCE [LARGE SCALE GENOMIC DNA]</scope>
    <source>
        <strain evidence="2 3">NPDC000140</strain>
    </source>
</reference>
<gene>
    <name evidence="2" type="ORF">ACFY3B_00830</name>
</gene>
<accession>A0ABW6VKQ4</accession>
<comment type="caution">
    <text evidence="2">The sequence shown here is derived from an EMBL/GenBank/DDBJ whole genome shotgun (WGS) entry which is preliminary data.</text>
</comment>
<evidence type="ECO:0000256" key="1">
    <source>
        <dbReference type="SAM" id="MobiDB-lite"/>
    </source>
</evidence>
<feature type="compositionally biased region" description="Polar residues" evidence="1">
    <location>
        <begin position="271"/>
        <end position="281"/>
    </location>
</feature>
<dbReference type="EMBL" id="JBIAZM010000001">
    <property type="protein sequence ID" value="MFF5198135.1"/>
    <property type="molecule type" value="Genomic_DNA"/>
</dbReference>
<evidence type="ECO:0000313" key="3">
    <source>
        <dbReference type="Proteomes" id="UP001602287"/>
    </source>
</evidence>
<protein>
    <recommendedName>
        <fullName evidence="4">PPE family protein</fullName>
    </recommendedName>
</protein>
<sequence>MIERGSGRTTGLTDWQLMDVNSMWACLQDHDTANHWKQVAGWRKVCDLAQTHLGRLQQYRRGLAAAWPPETSAASRTYLAELDELIDKVQRTHDAAAANYTALSAATQAIGTTRAALRKIYEEYATKYQQKQAYQAMVADPKAVMGNRATQPPVADGELEQLNAQARSMMFSLSGELQQAQATLQKPPAAPRSVRQPDDPDAYGGYVTPAIPPIVPVPLNASATTPLRSATTERMISSAPASSGMGPILGGVTAGIPSPPAGATAPVIQAPGSNASPTAISPNIPPKSPPASIGSPVPPPIKASQPGNLLKPISGATDAGGTHSAQPARPSPSSGGLIGGVPGSALGNPVNNSGTPRRVNPIGGVIGGGGAGTAPTGSAGSRPGGGRSLNGITSGFPIGGAPGFSGTSTRSGPGAGSDERSRHWDPDNPWETDQGVPPVVRPPDRDNPIDPGPAIGFNR</sequence>
<feature type="compositionally biased region" description="Basic and acidic residues" evidence="1">
    <location>
        <begin position="417"/>
        <end position="426"/>
    </location>
</feature>
<organism evidence="2 3">
    <name type="scientific">Micromonospora parva</name>
    <dbReference type="NCBI Taxonomy" id="1464048"/>
    <lineage>
        <taxon>Bacteria</taxon>
        <taxon>Bacillati</taxon>
        <taxon>Actinomycetota</taxon>
        <taxon>Actinomycetes</taxon>
        <taxon>Micromonosporales</taxon>
        <taxon>Micromonosporaceae</taxon>
        <taxon>Micromonospora</taxon>
    </lineage>
</organism>
<keyword evidence="3" id="KW-1185">Reference proteome</keyword>
<feature type="region of interest" description="Disordered" evidence="1">
    <location>
        <begin position="260"/>
        <end position="459"/>
    </location>
</feature>